<evidence type="ECO:0000313" key="2">
    <source>
        <dbReference type="EMBL" id="ANW96641.1"/>
    </source>
</evidence>
<dbReference type="KEGG" id="wfu:AXE80_10300"/>
<sequence>MLTLTNTELKKYTIMRKITFIAALLAVTFMNAQNYQFETDGNNEGWAAVNTEDVNGDDGDTVDDTAVAGGIYTLDTDTGSSSKIRLGDGITTVFAAASYTYCHVELGAFGGHDQLRLAFVSTSESVPPTGGKNQGTTGNEVVDIELNHANWTDNIVQIDLVPRDTGASNSATGGLVEFKQIVFDNNTALFMKTVDVIPGATVNAANGNIMVNGANLDAVYNVTGQQVGSKGLASGIYIVKISKNGTVAAVKVAL</sequence>
<feature type="signal peptide" evidence="1">
    <location>
        <begin position="1"/>
        <end position="32"/>
    </location>
</feature>
<accession>A0A1B1Y777</accession>
<evidence type="ECO:0008006" key="4">
    <source>
        <dbReference type="Google" id="ProtNLM"/>
    </source>
</evidence>
<evidence type="ECO:0000256" key="1">
    <source>
        <dbReference type="SAM" id="SignalP"/>
    </source>
</evidence>
<dbReference type="EMBL" id="CP014224">
    <property type="protein sequence ID" value="ANW96641.1"/>
    <property type="molecule type" value="Genomic_DNA"/>
</dbReference>
<organism evidence="2 3">
    <name type="scientific">Wenyingzhuangia fucanilytica</name>
    <dbReference type="NCBI Taxonomy" id="1790137"/>
    <lineage>
        <taxon>Bacteria</taxon>
        <taxon>Pseudomonadati</taxon>
        <taxon>Bacteroidota</taxon>
        <taxon>Flavobacteriia</taxon>
        <taxon>Flavobacteriales</taxon>
        <taxon>Flavobacteriaceae</taxon>
        <taxon>Wenyingzhuangia</taxon>
    </lineage>
</organism>
<evidence type="ECO:0000313" key="3">
    <source>
        <dbReference type="Proteomes" id="UP000092967"/>
    </source>
</evidence>
<dbReference type="Proteomes" id="UP000092967">
    <property type="component" value="Chromosome"/>
</dbReference>
<dbReference type="AlphaFoldDB" id="A0A1B1Y777"/>
<gene>
    <name evidence="2" type="ORF">AXE80_10300</name>
</gene>
<feature type="chain" id="PRO_5008532569" description="Secretion system C-terminal sorting domain-containing protein" evidence="1">
    <location>
        <begin position="33"/>
        <end position="254"/>
    </location>
</feature>
<reference evidence="2 3" key="1">
    <citation type="submission" date="2016-02" db="EMBL/GenBank/DDBJ databases">
        <authorList>
            <person name="Wen L."/>
            <person name="He K."/>
            <person name="Yang H."/>
        </authorList>
    </citation>
    <scope>NUCLEOTIDE SEQUENCE [LARGE SCALE GENOMIC DNA]</scope>
    <source>
        <strain evidence="2 3">CZ1127</strain>
    </source>
</reference>
<dbReference type="STRING" id="1790137.AXE80_10300"/>
<proteinExistence type="predicted"/>
<name>A0A1B1Y777_9FLAO</name>
<keyword evidence="1" id="KW-0732">Signal</keyword>
<keyword evidence="3" id="KW-1185">Reference proteome</keyword>
<protein>
    <recommendedName>
        <fullName evidence="4">Secretion system C-terminal sorting domain-containing protein</fullName>
    </recommendedName>
</protein>